<dbReference type="Gene3D" id="3.40.710.10">
    <property type="entry name" value="DD-peptidase/beta-lactamase superfamily"/>
    <property type="match status" value="1"/>
</dbReference>
<reference evidence="2" key="1">
    <citation type="journal article" date="2014" name="Int. J. Syst. Evol. Microbiol.">
        <title>Complete genome sequence of Corynebacterium casei LMG S-19264T (=DSM 44701T), isolated from a smear-ripened cheese.</title>
        <authorList>
            <consortium name="US DOE Joint Genome Institute (JGI-PGF)"/>
            <person name="Walter F."/>
            <person name="Albersmeier A."/>
            <person name="Kalinowski J."/>
            <person name="Ruckert C."/>
        </authorList>
    </citation>
    <scope>NUCLEOTIDE SEQUENCE</scope>
    <source>
        <strain evidence="2">JCM 4346</strain>
    </source>
</reference>
<protein>
    <recommendedName>
        <fullName evidence="4">Esterase</fullName>
    </recommendedName>
</protein>
<proteinExistence type="predicted"/>
<evidence type="ECO:0000313" key="2">
    <source>
        <dbReference type="EMBL" id="GGR40488.1"/>
    </source>
</evidence>
<dbReference type="EMBL" id="BMSX01000018">
    <property type="protein sequence ID" value="GGR40488.1"/>
    <property type="molecule type" value="Genomic_DNA"/>
</dbReference>
<keyword evidence="3" id="KW-1185">Reference proteome</keyword>
<accession>A0A918FIW0</accession>
<comment type="caution">
    <text evidence="2">The sequence shown here is derived from an EMBL/GenBank/DDBJ whole genome shotgun (WGS) entry which is preliminary data.</text>
</comment>
<dbReference type="SUPFAM" id="SSF56601">
    <property type="entry name" value="beta-lactamase/transpeptidase-like"/>
    <property type="match status" value="1"/>
</dbReference>
<sequence>MGGFIGAHGNGADLREVIGGSERCLYAGEPAAVPEEDAWVDPGPYPGGGAASEGAHPPHVAVAQVPQVMPSRFSSGYMLPTETNPMIGPNSFGHTGRGGSLGFADPEHGIAFGYVMNNIIGGPNDMRATSLVDAVRRSLA</sequence>
<evidence type="ECO:0000313" key="3">
    <source>
        <dbReference type="Proteomes" id="UP000658320"/>
    </source>
</evidence>
<dbReference type="Proteomes" id="UP000658320">
    <property type="component" value="Unassembled WGS sequence"/>
</dbReference>
<evidence type="ECO:0008006" key="4">
    <source>
        <dbReference type="Google" id="ProtNLM"/>
    </source>
</evidence>
<dbReference type="AlphaFoldDB" id="A0A918FIW0"/>
<gene>
    <name evidence="2" type="ORF">GCM10010251_66560</name>
</gene>
<name>A0A918FIW0_9ACTN</name>
<reference evidence="2" key="2">
    <citation type="submission" date="2020-09" db="EMBL/GenBank/DDBJ databases">
        <authorList>
            <person name="Sun Q."/>
            <person name="Ohkuma M."/>
        </authorList>
    </citation>
    <scope>NUCLEOTIDE SEQUENCE</scope>
    <source>
        <strain evidence="2">JCM 4346</strain>
    </source>
</reference>
<feature type="region of interest" description="Disordered" evidence="1">
    <location>
        <begin position="36"/>
        <end position="56"/>
    </location>
</feature>
<dbReference type="InterPro" id="IPR012338">
    <property type="entry name" value="Beta-lactam/transpept-like"/>
</dbReference>
<organism evidence="2 3">
    <name type="scientific">Streptomyces aurantiogriseus</name>
    <dbReference type="NCBI Taxonomy" id="66870"/>
    <lineage>
        <taxon>Bacteria</taxon>
        <taxon>Bacillati</taxon>
        <taxon>Actinomycetota</taxon>
        <taxon>Actinomycetes</taxon>
        <taxon>Kitasatosporales</taxon>
        <taxon>Streptomycetaceae</taxon>
        <taxon>Streptomyces</taxon>
    </lineage>
</organism>
<evidence type="ECO:0000256" key="1">
    <source>
        <dbReference type="SAM" id="MobiDB-lite"/>
    </source>
</evidence>